<sequence length="607" mass="67043">MDDDNAQIELLEQHLNKTSQISQRMTNILSKFDTRLIRLEKSISPLHSSTQSLTRIADNIDKTIQAIDRIAARQEGVAAEEALILRGPNPQHLRSYFDAIERLNAQIAFGSAERSVKDTGRVIETGGKKLCQLYTKLVAEASAGPTVDPESYQSAPQMQPIPPHVLSTLEPLVAFMRTLPVPSTHPTHPASYGLSAALKDCQAGYAEMRAGWAKKCIEPTSKRLLERVENKDAGGDVESGRLLGRWVAGVLTLAEAEHNIMERLLPFSSPQALQSTYASFISPICTLVSGVLSAAHAPVRRSLSAHVFLAFTQYSSVSALQPRWDVVMRQRAARKENELAESLHSLRAICLRSFPEFLADLRAAGSAIPMTLSVGVADFTLSTVKYLEMLPQVQDAVSTALKTLGDGNWRMGDASLGTLQPTTDEDAILEHYLHDVMTILIRALEGRARALKRAQTGSIFMLNNLSYIRTNILLNPRSAIDDLLPAQSQDALNAAFRQAKNSYFEANWSPLLSNLGEGKGSRQVVKDQWTGFFDGLAEVATTHQAFPLNKQDAELREKLAEEVNNLVMPAFQRFSSRHQAADFTKNPSKYIRATPEEVAQQIRGFFR</sequence>
<dbReference type="GO" id="GO:0005935">
    <property type="term" value="C:cellular bud neck"/>
    <property type="evidence" value="ECO:0007669"/>
    <property type="project" value="UniProtKB-SubCell"/>
</dbReference>
<dbReference type="InterPro" id="IPR046364">
    <property type="entry name" value="Exo70_C"/>
</dbReference>
<keyword evidence="3 4" id="KW-0268">Exocytosis</keyword>
<dbReference type="Proteomes" id="UP000076842">
    <property type="component" value="Unassembled WGS sequence"/>
</dbReference>
<feature type="domain" description="Exocyst complex subunit Exo70 C-terminal" evidence="5">
    <location>
        <begin position="249"/>
        <end position="602"/>
    </location>
</feature>
<dbReference type="GO" id="GO:0005546">
    <property type="term" value="F:phosphatidylinositol-4,5-bisphosphate binding"/>
    <property type="evidence" value="ECO:0007669"/>
    <property type="project" value="InterPro"/>
</dbReference>
<dbReference type="Gene3D" id="1.20.1280.170">
    <property type="entry name" value="Exocyst complex component Exo70"/>
    <property type="match status" value="1"/>
</dbReference>
<keyword evidence="2 4" id="KW-0813">Transport</keyword>
<keyword evidence="7" id="KW-1185">Reference proteome</keyword>
<comment type="similarity">
    <text evidence="1 4">Belongs to the EXO70 family.</text>
</comment>
<evidence type="ECO:0000256" key="3">
    <source>
        <dbReference type="ARBA" id="ARBA00022483"/>
    </source>
</evidence>
<gene>
    <name evidence="6" type="ORF">CALCODRAFT_462077</name>
</gene>
<protein>
    <recommendedName>
        <fullName evidence="4">Exocyst complex protein EXO70</fullName>
    </recommendedName>
</protein>
<dbReference type="EMBL" id="KV423914">
    <property type="protein sequence ID" value="KZT62812.1"/>
    <property type="molecule type" value="Genomic_DNA"/>
</dbReference>
<dbReference type="GO" id="GO:0015031">
    <property type="term" value="P:protein transport"/>
    <property type="evidence" value="ECO:0007669"/>
    <property type="project" value="UniProtKB-KW"/>
</dbReference>
<keyword evidence="4" id="KW-0653">Protein transport</keyword>
<evidence type="ECO:0000259" key="5">
    <source>
        <dbReference type="Pfam" id="PF03081"/>
    </source>
</evidence>
<proteinExistence type="inferred from homology"/>
<name>A0A165K8B4_9BASI</name>
<dbReference type="PANTHER" id="PTHR12542">
    <property type="entry name" value="EXOCYST COMPLEX PROTEIN EXO70"/>
    <property type="match status" value="1"/>
</dbReference>
<dbReference type="Pfam" id="PF03081">
    <property type="entry name" value="Exo70_C"/>
    <property type="match status" value="1"/>
</dbReference>
<dbReference type="InParanoid" id="A0A165K8B4"/>
<dbReference type="FunCoup" id="A0A165K8B4">
    <property type="interactions" value="20"/>
</dbReference>
<comment type="function">
    <text evidence="4">Involved in the secretory pathway as part of the exocyst complex which tethers secretory vesicles to the sites of exocytosis. Also plays a role in the assembly of the exocyst.</text>
</comment>
<dbReference type="STRING" id="1353952.A0A165K8B4"/>
<reference evidence="6 7" key="1">
    <citation type="journal article" date="2016" name="Mol. Biol. Evol.">
        <title>Comparative Genomics of Early-Diverging Mushroom-Forming Fungi Provides Insights into the Origins of Lignocellulose Decay Capabilities.</title>
        <authorList>
            <person name="Nagy L.G."/>
            <person name="Riley R."/>
            <person name="Tritt A."/>
            <person name="Adam C."/>
            <person name="Daum C."/>
            <person name="Floudas D."/>
            <person name="Sun H."/>
            <person name="Yadav J.S."/>
            <person name="Pangilinan J."/>
            <person name="Larsson K.H."/>
            <person name="Matsuura K."/>
            <person name="Barry K."/>
            <person name="Labutti K."/>
            <person name="Kuo R."/>
            <person name="Ohm R.A."/>
            <person name="Bhattacharya S.S."/>
            <person name="Shirouzu T."/>
            <person name="Yoshinaga Y."/>
            <person name="Martin F.M."/>
            <person name="Grigoriev I.V."/>
            <person name="Hibbett D.S."/>
        </authorList>
    </citation>
    <scope>NUCLEOTIDE SEQUENCE [LARGE SCALE GENOMIC DNA]</scope>
    <source>
        <strain evidence="6 7">HHB12733</strain>
    </source>
</reference>
<evidence type="ECO:0000256" key="1">
    <source>
        <dbReference type="ARBA" id="ARBA00006756"/>
    </source>
</evidence>
<accession>A0A165K8B4</accession>
<evidence type="ECO:0000313" key="7">
    <source>
        <dbReference type="Proteomes" id="UP000076842"/>
    </source>
</evidence>
<dbReference type="AlphaFoldDB" id="A0A165K8B4"/>
<dbReference type="GO" id="GO:0000145">
    <property type="term" value="C:exocyst"/>
    <property type="evidence" value="ECO:0007669"/>
    <property type="project" value="InterPro"/>
</dbReference>
<comment type="subcellular location">
    <subcellularLocation>
        <location evidence="4">Bud</location>
    </subcellularLocation>
    <subcellularLocation>
        <location evidence="4">Bud neck</location>
    </subcellularLocation>
</comment>
<dbReference type="InterPro" id="IPR004140">
    <property type="entry name" value="Exo70"/>
</dbReference>
<evidence type="ECO:0000256" key="4">
    <source>
        <dbReference type="RuleBase" id="RU365026"/>
    </source>
</evidence>
<dbReference type="InterPro" id="IPR016159">
    <property type="entry name" value="Cullin_repeat-like_dom_sf"/>
</dbReference>
<evidence type="ECO:0000313" key="6">
    <source>
        <dbReference type="EMBL" id="KZT62812.1"/>
    </source>
</evidence>
<dbReference type="OrthoDB" id="1922221at2759"/>
<evidence type="ECO:0000256" key="2">
    <source>
        <dbReference type="ARBA" id="ARBA00022448"/>
    </source>
</evidence>
<dbReference type="SUPFAM" id="SSF74788">
    <property type="entry name" value="Cullin repeat-like"/>
    <property type="match status" value="1"/>
</dbReference>
<dbReference type="PANTHER" id="PTHR12542:SF41">
    <property type="entry name" value="EXOCYST COMPLEX COMPONENT 7"/>
    <property type="match status" value="1"/>
</dbReference>
<organism evidence="6 7">
    <name type="scientific">Calocera cornea HHB12733</name>
    <dbReference type="NCBI Taxonomy" id="1353952"/>
    <lineage>
        <taxon>Eukaryota</taxon>
        <taxon>Fungi</taxon>
        <taxon>Dikarya</taxon>
        <taxon>Basidiomycota</taxon>
        <taxon>Agaricomycotina</taxon>
        <taxon>Dacrymycetes</taxon>
        <taxon>Dacrymycetales</taxon>
        <taxon>Dacrymycetaceae</taxon>
        <taxon>Calocera</taxon>
    </lineage>
</organism>
<dbReference type="GO" id="GO:0006887">
    <property type="term" value="P:exocytosis"/>
    <property type="evidence" value="ECO:0007669"/>
    <property type="project" value="UniProtKB-KW"/>
</dbReference>